<dbReference type="AlphaFoldDB" id="A0AAD6YA03"/>
<evidence type="ECO:0000313" key="2">
    <source>
        <dbReference type="EMBL" id="KAJ7209520.1"/>
    </source>
</evidence>
<feature type="region of interest" description="Disordered" evidence="1">
    <location>
        <begin position="1"/>
        <end position="39"/>
    </location>
</feature>
<dbReference type="GO" id="GO:0005739">
    <property type="term" value="C:mitochondrion"/>
    <property type="evidence" value="ECO:0007669"/>
    <property type="project" value="InterPro"/>
</dbReference>
<evidence type="ECO:0000313" key="3">
    <source>
        <dbReference type="Proteomes" id="UP001219525"/>
    </source>
</evidence>
<dbReference type="PANTHER" id="PTHR42100:SF1">
    <property type="entry name" value="OXIDOREDUCTASE 178 KDA SUBUNIT, PUTATIVE (AFU_ORTHOLOGUE AFUA_8G04320)-RELATED"/>
    <property type="match status" value="1"/>
</dbReference>
<feature type="compositionally biased region" description="Basic and acidic residues" evidence="1">
    <location>
        <begin position="29"/>
        <end position="39"/>
    </location>
</feature>
<feature type="compositionally biased region" description="Low complexity" evidence="1">
    <location>
        <begin position="18"/>
        <end position="28"/>
    </location>
</feature>
<evidence type="ECO:0000256" key="1">
    <source>
        <dbReference type="SAM" id="MobiDB-lite"/>
    </source>
</evidence>
<dbReference type="InterPro" id="IPR034444">
    <property type="entry name" value="Nuo17.8"/>
</dbReference>
<gene>
    <name evidence="2" type="ORF">GGX14DRAFT_451797</name>
</gene>
<dbReference type="Proteomes" id="UP001219525">
    <property type="component" value="Unassembled WGS sequence"/>
</dbReference>
<proteinExistence type="predicted"/>
<sequence length="162" mass="17845">MLRTATRLVGRPQKALVARSRPSSSSAAHDGHRTHEQDDTFYPKEGFGAPIWRKTFICTIAAVFFYEYLGAPGDNDRPWVTGTAATESLTDIASTRAANEAALLAERQLVRSATRPPIYRSRNPEDFNNISPYGNAVGMTVHWSEPVKGTAQLVKALEAQKK</sequence>
<keyword evidence="3" id="KW-1185">Reference proteome</keyword>
<name>A0AAD6YA03_9AGAR</name>
<organism evidence="2 3">
    <name type="scientific">Mycena pura</name>
    <dbReference type="NCBI Taxonomy" id="153505"/>
    <lineage>
        <taxon>Eukaryota</taxon>
        <taxon>Fungi</taxon>
        <taxon>Dikarya</taxon>
        <taxon>Basidiomycota</taxon>
        <taxon>Agaricomycotina</taxon>
        <taxon>Agaricomycetes</taxon>
        <taxon>Agaricomycetidae</taxon>
        <taxon>Agaricales</taxon>
        <taxon>Marasmiineae</taxon>
        <taxon>Mycenaceae</taxon>
        <taxon>Mycena</taxon>
    </lineage>
</organism>
<comment type="caution">
    <text evidence="2">The sequence shown here is derived from an EMBL/GenBank/DDBJ whole genome shotgun (WGS) entry which is preliminary data.</text>
</comment>
<reference evidence="2" key="1">
    <citation type="submission" date="2023-03" db="EMBL/GenBank/DDBJ databases">
        <title>Massive genome expansion in bonnet fungi (Mycena s.s.) driven by repeated elements and novel gene families across ecological guilds.</title>
        <authorList>
            <consortium name="Lawrence Berkeley National Laboratory"/>
            <person name="Harder C.B."/>
            <person name="Miyauchi S."/>
            <person name="Viragh M."/>
            <person name="Kuo A."/>
            <person name="Thoen E."/>
            <person name="Andreopoulos B."/>
            <person name="Lu D."/>
            <person name="Skrede I."/>
            <person name="Drula E."/>
            <person name="Henrissat B."/>
            <person name="Morin E."/>
            <person name="Kohler A."/>
            <person name="Barry K."/>
            <person name="LaButti K."/>
            <person name="Morin E."/>
            <person name="Salamov A."/>
            <person name="Lipzen A."/>
            <person name="Mereny Z."/>
            <person name="Hegedus B."/>
            <person name="Baldrian P."/>
            <person name="Stursova M."/>
            <person name="Weitz H."/>
            <person name="Taylor A."/>
            <person name="Grigoriev I.V."/>
            <person name="Nagy L.G."/>
            <person name="Martin F."/>
            <person name="Kauserud H."/>
        </authorList>
    </citation>
    <scope>NUCLEOTIDE SEQUENCE</scope>
    <source>
        <strain evidence="2">9144</strain>
    </source>
</reference>
<protein>
    <submittedName>
        <fullName evidence="2">Uncharacterized protein</fullName>
    </submittedName>
</protein>
<dbReference type="PANTHER" id="PTHR42100">
    <property type="entry name" value="OXIDOREDUCTASE 178 KDA SUBUNIT, PUTATIVE (AFU_ORTHOLOGUE AFUA_8G04320)-RELATED"/>
    <property type="match status" value="1"/>
</dbReference>
<dbReference type="EMBL" id="JARJCW010000030">
    <property type="protein sequence ID" value="KAJ7209520.1"/>
    <property type="molecule type" value="Genomic_DNA"/>
</dbReference>
<accession>A0AAD6YA03</accession>